<sequence>MPSDRQAGFTLVELMITLAVLAVLLAIGLPNFQQSLRNNRVATTTNDMIAAISLARSEAIRNTRGGAICASEDGLTCGDDWSLGWIVWRDGNANGTPQANEIVRFTQGNPRMVVTGPDAPVVFDARGRVNAPVDITVRPHECGSSPMLRTLSIGVTGQVRKQAPGVCS</sequence>
<keyword evidence="6 11" id="KW-0812">Transmembrane</keyword>
<comment type="similarity">
    <text evidence="9">Belongs to the GSP H family.</text>
</comment>
<organism evidence="13 14">
    <name type="scientific">Pseudoxanthomonas suwonensis</name>
    <dbReference type="NCBI Taxonomy" id="314722"/>
    <lineage>
        <taxon>Bacteria</taxon>
        <taxon>Pseudomonadati</taxon>
        <taxon>Pseudomonadota</taxon>
        <taxon>Gammaproteobacteria</taxon>
        <taxon>Lysobacterales</taxon>
        <taxon>Lysobacteraceae</taxon>
        <taxon>Pseudoxanthomonas</taxon>
    </lineage>
</organism>
<dbReference type="Proteomes" id="UP000033067">
    <property type="component" value="Chromosome"/>
</dbReference>
<keyword evidence="8 11" id="KW-0472">Membrane</keyword>
<dbReference type="Pfam" id="PF07963">
    <property type="entry name" value="N_methyl"/>
    <property type="match status" value="1"/>
</dbReference>
<evidence type="ECO:0000259" key="12">
    <source>
        <dbReference type="Pfam" id="PF12019"/>
    </source>
</evidence>
<dbReference type="KEGG" id="psuw:WQ53_12630"/>
<accession>A0A0E3UP33</accession>
<dbReference type="SUPFAM" id="SSF54523">
    <property type="entry name" value="Pili subunits"/>
    <property type="match status" value="1"/>
</dbReference>
<dbReference type="Gene3D" id="3.55.40.10">
    <property type="entry name" value="minor pseudopilin epsh domain"/>
    <property type="match status" value="1"/>
</dbReference>
<dbReference type="InterPro" id="IPR012902">
    <property type="entry name" value="N_methyl_site"/>
</dbReference>
<proteinExistence type="inferred from homology"/>
<reference evidence="13 14" key="1">
    <citation type="journal article" date="2015" name="Genome Announc.">
        <title>Complete Genome Sequence of Pseudoxanthomonas suwonensis Strain J1, a Cellulose-Degrading Bacterium Isolated from Leaf- and Wood-Enriched Soil.</title>
        <authorList>
            <person name="Hou L."/>
            <person name="Jiang J."/>
            <person name="Xu Z."/>
            <person name="Zhou Y."/>
            <person name="Leung F.C."/>
        </authorList>
    </citation>
    <scope>NUCLEOTIDE SEQUENCE [LARGE SCALE GENOMIC DNA]</scope>
    <source>
        <strain evidence="13 14">J1</strain>
    </source>
</reference>
<feature type="transmembrane region" description="Helical" evidence="11">
    <location>
        <begin position="6"/>
        <end position="29"/>
    </location>
</feature>
<gene>
    <name evidence="13" type="ORF">WQ53_12630</name>
</gene>
<keyword evidence="5" id="KW-0997">Cell inner membrane</keyword>
<dbReference type="PROSITE" id="PS00409">
    <property type="entry name" value="PROKAR_NTER_METHYL"/>
    <property type="match status" value="1"/>
</dbReference>
<feature type="domain" description="General secretion pathway GspH" evidence="12">
    <location>
        <begin position="45"/>
        <end position="156"/>
    </location>
</feature>
<evidence type="ECO:0000256" key="3">
    <source>
        <dbReference type="ARBA" id="ARBA00022475"/>
    </source>
</evidence>
<dbReference type="GO" id="GO:0015628">
    <property type="term" value="P:protein secretion by the type II secretion system"/>
    <property type="evidence" value="ECO:0007669"/>
    <property type="project" value="InterPro"/>
</dbReference>
<evidence type="ECO:0000256" key="6">
    <source>
        <dbReference type="ARBA" id="ARBA00022692"/>
    </source>
</evidence>
<evidence type="ECO:0000256" key="1">
    <source>
        <dbReference type="ARBA" id="ARBA00004377"/>
    </source>
</evidence>
<evidence type="ECO:0000256" key="5">
    <source>
        <dbReference type="ARBA" id="ARBA00022519"/>
    </source>
</evidence>
<evidence type="ECO:0000256" key="10">
    <source>
        <dbReference type="ARBA" id="ARBA00030775"/>
    </source>
</evidence>
<dbReference type="GO" id="GO:0015627">
    <property type="term" value="C:type II protein secretion system complex"/>
    <property type="evidence" value="ECO:0007669"/>
    <property type="project" value="InterPro"/>
</dbReference>
<dbReference type="GO" id="GO:0005886">
    <property type="term" value="C:plasma membrane"/>
    <property type="evidence" value="ECO:0007669"/>
    <property type="project" value="UniProtKB-SubCell"/>
</dbReference>
<dbReference type="InterPro" id="IPR045584">
    <property type="entry name" value="Pilin-like"/>
</dbReference>
<keyword evidence="14" id="KW-1185">Reference proteome</keyword>
<evidence type="ECO:0000313" key="14">
    <source>
        <dbReference type="Proteomes" id="UP000033067"/>
    </source>
</evidence>
<dbReference type="RefSeq" id="WP_052632881.1">
    <property type="nucleotide sequence ID" value="NZ_CP011144.1"/>
</dbReference>
<evidence type="ECO:0000313" key="13">
    <source>
        <dbReference type="EMBL" id="AKC87475.1"/>
    </source>
</evidence>
<dbReference type="Pfam" id="PF12019">
    <property type="entry name" value="GspH"/>
    <property type="match status" value="1"/>
</dbReference>
<dbReference type="AlphaFoldDB" id="A0A0E3UP33"/>
<keyword evidence="7 11" id="KW-1133">Transmembrane helix</keyword>
<dbReference type="OrthoDB" id="6120962at2"/>
<keyword evidence="4" id="KW-0488">Methylation</keyword>
<name>A0A0E3UP33_9GAMM</name>
<dbReference type="NCBIfam" id="TIGR02532">
    <property type="entry name" value="IV_pilin_GFxxxE"/>
    <property type="match status" value="1"/>
</dbReference>
<protein>
    <recommendedName>
        <fullName evidence="2">Type II secretion system protein H</fullName>
    </recommendedName>
    <alternativeName>
        <fullName evidence="10">General secretion pathway protein H</fullName>
    </alternativeName>
</protein>
<evidence type="ECO:0000256" key="8">
    <source>
        <dbReference type="ARBA" id="ARBA00023136"/>
    </source>
</evidence>
<comment type="subcellular location">
    <subcellularLocation>
        <location evidence="1">Cell inner membrane</location>
        <topology evidence="1">Single-pass membrane protein</topology>
    </subcellularLocation>
</comment>
<evidence type="ECO:0000256" key="7">
    <source>
        <dbReference type="ARBA" id="ARBA00022989"/>
    </source>
</evidence>
<keyword evidence="3" id="KW-1003">Cell membrane</keyword>
<evidence type="ECO:0000256" key="2">
    <source>
        <dbReference type="ARBA" id="ARBA00021549"/>
    </source>
</evidence>
<evidence type="ECO:0000256" key="9">
    <source>
        <dbReference type="ARBA" id="ARBA00025772"/>
    </source>
</evidence>
<dbReference type="EMBL" id="CP011144">
    <property type="protein sequence ID" value="AKC87475.1"/>
    <property type="molecule type" value="Genomic_DNA"/>
</dbReference>
<evidence type="ECO:0000256" key="11">
    <source>
        <dbReference type="SAM" id="Phobius"/>
    </source>
</evidence>
<dbReference type="PATRIC" id="fig|314722.6.peg.2738"/>
<dbReference type="InterPro" id="IPR022346">
    <property type="entry name" value="T2SS_GspH"/>
</dbReference>
<evidence type="ECO:0000256" key="4">
    <source>
        <dbReference type="ARBA" id="ARBA00022481"/>
    </source>
</evidence>